<keyword evidence="2" id="KW-0472">Membrane</keyword>
<dbReference type="Proteomes" id="UP000247515">
    <property type="component" value="Unassembled WGS sequence"/>
</dbReference>
<keyword evidence="4" id="KW-1185">Reference proteome</keyword>
<keyword evidence="2" id="KW-1133">Transmembrane helix</keyword>
<accession>A0ABX5MLS3</accession>
<comment type="caution">
    <text evidence="3">The sequence shown here is derived from an EMBL/GenBank/DDBJ whole genome shotgun (WGS) entry which is preliminary data.</text>
</comment>
<dbReference type="RefSeq" id="WP_336754015.1">
    <property type="nucleotide sequence ID" value="NZ_JBBBEG010000030.1"/>
</dbReference>
<reference evidence="3 4" key="1">
    <citation type="submission" date="2018-05" db="EMBL/GenBank/DDBJ databases">
        <title>Genomic Encyclopedia of Type Strains, Phase IV (KMG-V): Genome sequencing to study the core and pangenomes of soil and plant-associated prokaryotes.</title>
        <authorList>
            <person name="Whitman W."/>
        </authorList>
    </citation>
    <scope>NUCLEOTIDE SEQUENCE [LARGE SCALE GENOMIC DNA]</scope>
    <source>
        <strain evidence="3 4">SIr-6563</strain>
    </source>
</reference>
<gene>
    <name evidence="3" type="ORF">C7400_11294</name>
</gene>
<organism evidence="3 4">
    <name type="scientific">Paraburkholderia tropica</name>
    <dbReference type="NCBI Taxonomy" id="92647"/>
    <lineage>
        <taxon>Bacteria</taxon>
        <taxon>Pseudomonadati</taxon>
        <taxon>Pseudomonadota</taxon>
        <taxon>Betaproteobacteria</taxon>
        <taxon>Burkholderiales</taxon>
        <taxon>Burkholderiaceae</taxon>
        <taxon>Paraburkholderia</taxon>
    </lineage>
</organism>
<evidence type="ECO:0000313" key="3">
    <source>
        <dbReference type="EMBL" id="PXX14484.1"/>
    </source>
</evidence>
<feature type="transmembrane region" description="Helical" evidence="2">
    <location>
        <begin position="179"/>
        <end position="201"/>
    </location>
</feature>
<name>A0ABX5MLS3_9BURK</name>
<evidence type="ECO:0000313" key="4">
    <source>
        <dbReference type="Proteomes" id="UP000247515"/>
    </source>
</evidence>
<proteinExistence type="predicted"/>
<evidence type="ECO:0000256" key="2">
    <source>
        <dbReference type="SAM" id="Phobius"/>
    </source>
</evidence>
<evidence type="ECO:0000256" key="1">
    <source>
        <dbReference type="SAM" id="MobiDB-lite"/>
    </source>
</evidence>
<keyword evidence="2" id="KW-0812">Transmembrane</keyword>
<sequence>MERQMRLGDGGETRPTHPQLTPNVGAEFGSAVVHQNRIAIKGFRECLAHPFCRVSGRRDNDVNFRIGSDVVEVSQRGNSESSPKNYLNGLVIKAGFVALVGTVKNLGAADVHTSAELISSQNYRDALEDHSTLRMRRTLGISRSLRRLPISNLKGDSSLQYSYLIGCESMLTNVARTAAVGLTGVVIGTFWYLIVALRAGAL</sequence>
<dbReference type="EMBL" id="QJJV01000012">
    <property type="protein sequence ID" value="PXX14484.1"/>
    <property type="molecule type" value="Genomic_DNA"/>
</dbReference>
<feature type="region of interest" description="Disordered" evidence="1">
    <location>
        <begin position="1"/>
        <end position="24"/>
    </location>
</feature>
<protein>
    <submittedName>
        <fullName evidence="3">Uncharacterized protein</fullName>
    </submittedName>
</protein>
<feature type="compositionally biased region" description="Basic and acidic residues" evidence="1">
    <location>
        <begin position="1"/>
        <end position="15"/>
    </location>
</feature>